<dbReference type="HOGENOM" id="CLU_966403_0_0_1"/>
<gene>
    <name evidence="2" type="ORF">BGT96224_Ac30538</name>
    <name evidence="3" type="ORF">BGT96224V2_LOCUS5568</name>
</gene>
<organism evidence="3">
    <name type="scientific">Blumeria graminis f. sp. tritici 96224</name>
    <dbReference type="NCBI Taxonomy" id="1268274"/>
    <lineage>
        <taxon>Eukaryota</taxon>
        <taxon>Fungi</taxon>
        <taxon>Dikarya</taxon>
        <taxon>Ascomycota</taxon>
        <taxon>Pezizomycotina</taxon>
        <taxon>Leotiomycetes</taxon>
        <taxon>Erysiphales</taxon>
        <taxon>Erysiphaceae</taxon>
        <taxon>Blumeria</taxon>
    </lineage>
</organism>
<dbReference type="AlphaFoldDB" id="A0A061HEE7"/>
<evidence type="ECO:0000256" key="1">
    <source>
        <dbReference type="SAM" id="MobiDB-lite"/>
    </source>
</evidence>
<dbReference type="EMBL" id="UIGY01000171">
    <property type="protein sequence ID" value="SUZ12405.1"/>
    <property type="molecule type" value="Genomic_DNA"/>
</dbReference>
<evidence type="ECO:0000313" key="4">
    <source>
        <dbReference type="Proteomes" id="UP000053110"/>
    </source>
</evidence>
<reference evidence="3" key="3">
    <citation type="submission" date="2018-07" db="EMBL/GenBank/DDBJ databases">
        <authorList>
            <person name="Quirk P.G."/>
            <person name="Krulwich T.A."/>
        </authorList>
    </citation>
    <scope>NUCLEOTIDE SEQUENCE</scope>
    <source>
        <strain evidence="3">96224</strain>
    </source>
</reference>
<protein>
    <submittedName>
        <fullName evidence="3">BgtAc-30538</fullName>
    </submittedName>
</protein>
<feature type="non-terminal residue" evidence="3">
    <location>
        <position position="288"/>
    </location>
</feature>
<reference evidence="4" key="1">
    <citation type="journal article" date="2013" name="Nat. Genet.">
        <title>The wheat powdery mildew genome shows the unique evolution of an obligate biotroph.</title>
        <authorList>
            <person name="Wicker T."/>
            <person name="Oberhaensli S."/>
            <person name="Parlange F."/>
            <person name="Buchmann J.P."/>
            <person name="Shatalina M."/>
            <person name="Roffler S."/>
            <person name="Ben-David R."/>
            <person name="Dolezel J."/>
            <person name="Simkova H."/>
            <person name="Schulze-Lefert P."/>
            <person name="Spanu P.D."/>
            <person name="Bruggmann R."/>
            <person name="Amselem J."/>
            <person name="Quesneville H."/>
            <person name="Ver Loren van Themaat E."/>
            <person name="Paape T."/>
            <person name="Shimizu K.K."/>
            <person name="Keller B."/>
        </authorList>
    </citation>
    <scope>NUCLEOTIDE SEQUENCE [LARGE SCALE GENOMIC DNA]</scope>
    <source>
        <strain evidence="4">96224</strain>
    </source>
</reference>
<feature type="region of interest" description="Disordered" evidence="1">
    <location>
        <begin position="233"/>
        <end position="252"/>
    </location>
</feature>
<feature type="region of interest" description="Disordered" evidence="1">
    <location>
        <begin position="267"/>
        <end position="288"/>
    </location>
</feature>
<accession>A0A061HEE7</accession>
<proteinExistence type="predicted"/>
<reference evidence="2" key="2">
    <citation type="submission" date="2013-01" db="EMBL/GenBank/DDBJ databases">
        <title>The wheat powdery mildew genome reveals unique evolution of an obligate biotroph.</title>
        <authorList>
            <person name="Oberhaensli S."/>
            <person name="Wicker T."/>
            <person name="Keller B."/>
        </authorList>
    </citation>
    <scope>NUCLEOTIDE SEQUENCE</scope>
    <source>
        <strain evidence="2">96224</strain>
    </source>
</reference>
<evidence type="ECO:0000313" key="2">
    <source>
        <dbReference type="EMBL" id="EPQ62941.1"/>
    </source>
</evidence>
<dbReference type="EMBL" id="KE375143">
    <property type="protein sequence ID" value="EPQ62941.1"/>
    <property type="molecule type" value="Genomic_DNA"/>
</dbReference>
<name>A0A061HEE7_BLUGR</name>
<feature type="region of interest" description="Disordered" evidence="1">
    <location>
        <begin position="126"/>
        <end position="168"/>
    </location>
</feature>
<feature type="compositionally biased region" description="Polar residues" evidence="1">
    <location>
        <begin position="154"/>
        <end position="168"/>
    </location>
</feature>
<sequence>MRIVLGTCGSLQGTAGAARRLKQSIDEQVTSPGLENSDTPARPTCDHMRGPTLAGLEADELSDAGRPLSALANEASTATLRCRRLYHGRCADFVVAGHRISVDEPPLPPLPRYNLSLSLSPNMSHPNLSHVSPSASPSSPSASTVAIRRRSRFQEGSENTGDPSLTTDTYLRIVLSEMDDYERKKGQSDQPKSFKPITNNVSVESFCTNVTDLSAAARASRANSPIMGRRQVSFSSVENSGSAGHASSSRELQQAWHGVVKGLKQRFRSLTTGGRDKKFLPPYPEPRT</sequence>
<feature type="compositionally biased region" description="Low complexity" evidence="1">
    <location>
        <begin position="132"/>
        <end position="143"/>
    </location>
</feature>
<dbReference type="Proteomes" id="UP000053110">
    <property type="component" value="Unassembled WGS sequence"/>
</dbReference>
<evidence type="ECO:0000313" key="3">
    <source>
        <dbReference type="EMBL" id="SUZ12405.1"/>
    </source>
</evidence>